<dbReference type="GO" id="GO:0016491">
    <property type="term" value="F:oxidoreductase activity"/>
    <property type="evidence" value="ECO:0007669"/>
    <property type="project" value="UniProtKB-KW"/>
</dbReference>
<comment type="similarity">
    <text evidence="1">Belongs to the short-chain dehydrogenases/reductases (SDR) family.</text>
</comment>
<protein>
    <submittedName>
        <fullName evidence="5">Uncharacterized protein</fullName>
    </submittedName>
</protein>
<proteinExistence type="inferred from homology"/>
<dbReference type="InterPro" id="IPR036291">
    <property type="entry name" value="NAD(P)-bd_dom_sf"/>
</dbReference>
<name>A0A3M2SRR2_9HYPO</name>
<evidence type="ECO:0000313" key="5">
    <source>
        <dbReference type="EMBL" id="RMJ20254.1"/>
    </source>
</evidence>
<dbReference type="PANTHER" id="PTHR43618">
    <property type="entry name" value="7-ALPHA-HYDROXYSTEROID DEHYDROGENASE"/>
    <property type="match status" value="1"/>
</dbReference>
<dbReference type="FunFam" id="3.40.50.720:FF:000084">
    <property type="entry name" value="Short-chain dehydrogenase reductase"/>
    <property type="match status" value="1"/>
</dbReference>
<accession>A0A3M2SRR2</accession>
<dbReference type="PRINTS" id="PR00081">
    <property type="entry name" value="GDHRDH"/>
</dbReference>
<evidence type="ECO:0000256" key="1">
    <source>
        <dbReference type="ARBA" id="ARBA00006484"/>
    </source>
</evidence>
<dbReference type="SUPFAM" id="SSF51735">
    <property type="entry name" value="NAD(P)-binding Rossmann-fold domains"/>
    <property type="match status" value="1"/>
</dbReference>
<evidence type="ECO:0000313" key="6">
    <source>
        <dbReference type="Proteomes" id="UP000277212"/>
    </source>
</evidence>
<reference evidence="5 6" key="1">
    <citation type="submission" date="2017-06" db="EMBL/GenBank/DDBJ databases">
        <title>Comparative genomic analysis of Ambrosia Fusariam Clade fungi.</title>
        <authorList>
            <person name="Stajich J.E."/>
            <person name="Carrillo J."/>
            <person name="Kijimoto T."/>
            <person name="Eskalen A."/>
            <person name="O'Donnell K."/>
            <person name="Kasson M."/>
        </authorList>
    </citation>
    <scope>NUCLEOTIDE SEQUENCE [LARGE SCALE GENOMIC DNA]</scope>
    <source>
        <strain evidence="5">UCR3666</strain>
    </source>
</reference>
<dbReference type="Gene3D" id="3.40.50.720">
    <property type="entry name" value="NAD(P)-binding Rossmann-like Domain"/>
    <property type="match status" value="1"/>
</dbReference>
<dbReference type="AlphaFoldDB" id="A0A3M2SRR2"/>
<gene>
    <name evidence="5" type="ORF">CDV36_000044</name>
</gene>
<organism evidence="5 6">
    <name type="scientific">Fusarium kuroshium</name>
    <dbReference type="NCBI Taxonomy" id="2010991"/>
    <lineage>
        <taxon>Eukaryota</taxon>
        <taxon>Fungi</taxon>
        <taxon>Dikarya</taxon>
        <taxon>Ascomycota</taxon>
        <taxon>Pezizomycotina</taxon>
        <taxon>Sordariomycetes</taxon>
        <taxon>Hypocreomycetidae</taxon>
        <taxon>Hypocreales</taxon>
        <taxon>Nectriaceae</taxon>
        <taxon>Fusarium</taxon>
        <taxon>Fusarium solani species complex</taxon>
    </lineage>
</organism>
<keyword evidence="3" id="KW-0560">Oxidoreductase</keyword>
<evidence type="ECO:0000256" key="4">
    <source>
        <dbReference type="SAM" id="MobiDB-lite"/>
    </source>
</evidence>
<keyword evidence="2" id="KW-0521">NADP</keyword>
<sequence>MSRFTSQLTGAHVLVTGGRKGIGRVIVESFLSEGANVSYCSRKVTGEEFATFKGATGGARAVGTSVDIADPDSIKAWVESSAKTFGRIDIVVANACPLFTGPSTEDWQKSFQADVIGLVTLIHATTPHLEKREGAGSIIVISSLAGFEAKHPAHTGPYATLKRAQATLAKDFSVVLGPKGIRINSIAPGTINPPSTTRPDGTEEPSTFQQVMTANPAFLESLLPNIPLKRVGDGQDIANAVVFLGSRLSSYITGTTTIIDGGMSTAM</sequence>
<evidence type="ECO:0000256" key="2">
    <source>
        <dbReference type="ARBA" id="ARBA00022857"/>
    </source>
</evidence>
<dbReference type="STRING" id="2010991.A0A3M2SRR2"/>
<dbReference type="InterPro" id="IPR002347">
    <property type="entry name" value="SDR_fam"/>
</dbReference>
<dbReference type="PANTHER" id="PTHR43618:SF8">
    <property type="entry name" value="7ALPHA-HYDROXYSTEROID DEHYDROGENASE"/>
    <property type="match status" value="1"/>
</dbReference>
<feature type="region of interest" description="Disordered" evidence="4">
    <location>
        <begin position="186"/>
        <end position="206"/>
    </location>
</feature>
<dbReference type="Pfam" id="PF13561">
    <property type="entry name" value="adh_short_C2"/>
    <property type="match status" value="1"/>
</dbReference>
<dbReference type="EMBL" id="NKUJ01000001">
    <property type="protein sequence ID" value="RMJ20254.1"/>
    <property type="molecule type" value="Genomic_DNA"/>
</dbReference>
<keyword evidence="6" id="KW-1185">Reference proteome</keyword>
<dbReference type="Proteomes" id="UP000277212">
    <property type="component" value="Unassembled WGS sequence"/>
</dbReference>
<evidence type="ECO:0000256" key="3">
    <source>
        <dbReference type="ARBA" id="ARBA00023002"/>
    </source>
</evidence>
<dbReference type="InterPro" id="IPR052178">
    <property type="entry name" value="Sec_Metab_Biosynth_SDR"/>
</dbReference>
<dbReference type="OrthoDB" id="414540at2759"/>
<comment type="caution">
    <text evidence="5">The sequence shown here is derived from an EMBL/GenBank/DDBJ whole genome shotgun (WGS) entry which is preliminary data.</text>
</comment>
<feature type="compositionally biased region" description="Polar residues" evidence="4">
    <location>
        <begin position="192"/>
        <end position="206"/>
    </location>
</feature>